<dbReference type="AlphaFoldDB" id="A0A9N8D7A4"/>
<dbReference type="GO" id="GO:0016020">
    <property type="term" value="C:membrane"/>
    <property type="evidence" value="ECO:0007669"/>
    <property type="project" value="UniProtKB-SubCell"/>
</dbReference>
<evidence type="ECO:0000256" key="10">
    <source>
        <dbReference type="SAM" id="MobiDB-lite"/>
    </source>
</evidence>
<keyword evidence="4" id="KW-0732">Signal</keyword>
<feature type="transmembrane region" description="Helical" evidence="11">
    <location>
        <begin position="190"/>
        <end position="211"/>
    </location>
</feature>
<keyword evidence="6 11" id="KW-1133">Transmembrane helix</keyword>
<proteinExistence type="predicted"/>
<evidence type="ECO:0000313" key="12">
    <source>
        <dbReference type="EMBL" id="CAB9496545.1"/>
    </source>
</evidence>
<accession>A0A9N8D7A4</accession>
<protein>
    <submittedName>
        <fullName evidence="12">Leucine rich repeat N-terminal domain</fullName>
    </submittedName>
</protein>
<evidence type="ECO:0000256" key="4">
    <source>
        <dbReference type="ARBA" id="ARBA00022729"/>
    </source>
</evidence>
<evidence type="ECO:0000256" key="8">
    <source>
        <dbReference type="ARBA" id="ARBA00023170"/>
    </source>
</evidence>
<evidence type="ECO:0000256" key="3">
    <source>
        <dbReference type="ARBA" id="ARBA00022692"/>
    </source>
</evidence>
<reference evidence="12" key="1">
    <citation type="submission" date="2020-06" db="EMBL/GenBank/DDBJ databases">
        <authorList>
            <consortium name="Plant Systems Biology data submission"/>
        </authorList>
    </citation>
    <scope>NUCLEOTIDE SEQUENCE</scope>
    <source>
        <strain evidence="12">D6</strain>
    </source>
</reference>
<keyword evidence="7 11" id="KW-0472">Membrane</keyword>
<evidence type="ECO:0000256" key="11">
    <source>
        <dbReference type="SAM" id="Phobius"/>
    </source>
</evidence>
<feature type="region of interest" description="Disordered" evidence="10">
    <location>
        <begin position="63"/>
        <end position="132"/>
    </location>
</feature>
<feature type="region of interest" description="Disordered" evidence="10">
    <location>
        <begin position="216"/>
        <end position="245"/>
    </location>
</feature>
<keyword evidence="13" id="KW-1185">Reference proteome</keyword>
<evidence type="ECO:0000256" key="1">
    <source>
        <dbReference type="ARBA" id="ARBA00004167"/>
    </source>
</evidence>
<gene>
    <name evidence="12" type="ORF">SEMRO_6_G005160.1</name>
</gene>
<dbReference type="SUPFAM" id="SSF52058">
    <property type="entry name" value="L domain-like"/>
    <property type="match status" value="1"/>
</dbReference>
<evidence type="ECO:0000256" key="5">
    <source>
        <dbReference type="ARBA" id="ARBA00022737"/>
    </source>
</evidence>
<dbReference type="EMBL" id="CAICTM010000006">
    <property type="protein sequence ID" value="CAB9496545.1"/>
    <property type="molecule type" value="Genomic_DNA"/>
</dbReference>
<feature type="compositionally biased region" description="Basic and acidic residues" evidence="10">
    <location>
        <begin position="236"/>
        <end position="245"/>
    </location>
</feature>
<keyword evidence="3 11" id="KW-0812">Transmembrane</keyword>
<evidence type="ECO:0000313" key="13">
    <source>
        <dbReference type="Proteomes" id="UP001153069"/>
    </source>
</evidence>
<dbReference type="InterPro" id="IPR032675">
    <property type="entry name" value="LRR_dom_sf"/>
</dbReference>
<dbReference type="OrthoDB" id="6765403at2759"/>
<dbReference type="PANTHER" id="PTHR27000:SF803">
    <property type="entry name" value="RECEPTOR-LIKE PROTEIN 45"/>
    <property type="match status" value="1"/>
</dbReference>
<dbReference type="Gene3D" id="3.80.10.10">
    <property type="entry name" value="Ribonuclease Inhibitor"/>
    <property type="match status" value="2"/>
</dbReference>
<keyword evidence="9" id="KW-0325">Glycoprotein</keyword>
<comment type="caution">
    <text evidence="12">The sequence shown here is derived from an EMBL/GenBank/DDBJ whole genome shotgun (WGS) entry which is preliminary data.</text>
</comment>
<feature type="compositionally biased region" description="Polar residues" evidence="10">
    <location>
        <begin position="109"/>
        <end position="119"/>
    </location>
</feature>
<keyword evidence="5" id="KW-0677">Repeat</keyword>
<keyword evidence="2" id="KW-0433">Leucine-rich repeat</keyword>
<name>A0A9N8D7A4_9STRA</name>
<evidence type="ECO:0000256" key="7">
    <source>
        <dbReference type="ARBA" id="ARBA00023136"/>
    </source>
</evidence>
<evidence type="ECO:0000256" key="6">
    <source>
        <dbReference type="ARBA" id="ARBA00022989"/>
    </source>
</evidence>
<dbReference type="Proteomes" id="UP001153069">
    <property type="component" value="Unassembled WGS sequence"/>
</dbReference>
<comment type="subcellular location">
    <subcellularLocation>
        <location evidence="1">Membrane</location>
        <topology evidence="1">Single-pass membrane protein</topology>
    </subcellularLocation>
</comment>
<evidence type="ECO:0000256" key="9">
    <source>
        <dbReference type="ARBA" id="ARBA00023180"/>
    </source>
</evidence>
<evidence type="ECO:0000256" key="2">
    <source>
        <dbReference type="ARBA" id="ARBA00022614"/>
    </source>
</evidence>
<dbReference type="PANTHER" id="PTHR27000">
    <property type="entry name" value="LEUCINE-RICH REPEAT RECEPTOR-LIKE PROTEIN KINASE FAMILY PROTEIN-RELATED"/>
    <property type="match status" value="1"/>
</dbReference>
<organism evidence="12 13">
    <name type="scientific">Seminavis robusta</name>
    <dbReference type="NCBI Taxonomy" id="568900"/>
    <lineage>
        <taxon>Eukaryota</taxon>
        <taxon>Sar</taxon>
        <taxon>Stramenopiles</taxon>
        <taxon>Ochrophyta</taxon>
        <taxon>Bacillariophyta</taxon>
        <taxon>Bacillariophyceae</taxon>
        <taxon>Bacillariophycidae</taxon>
        <taxon>Naviculales</taxon>
        <taxon>Naviculaceae</taxon>
        <taxon>Seminavis</taxon>
    </lineage>
</organism>
<keyword evidence="8" id="KW-0675">Receptor</keyword>
<sequence>MMKTGTEEAEEAAGLVYVDPEVQGHAKRILALTGDDEGEMNGHALALPESRAKNAVEADSFTKDNTGITEGSPSESVVPSPPALSPGRRHAAPGAYSIPGIQAEDTRSASDCSLSTASNDPDDGELSRRINNENTVSLRVPFEASVVGEDEERTLPRQKSSEALMESLEEAMDVRALPERKPREKTGPGVVILGIAAVVILVALIALVVSIRPDQAEPAAAAEPRKQSTSQPTYGERQRYPPFDDHLYPSTLKAIREDPSSPQYKANEWMWNDPIFLESYPRWRQIQRFSMVLQYMYFSMEGDNWYRNNHWLSHDVHECQWYSNNEQPCEEERLVVQDLKANNLRGTLPIEVQLETVRYLDYSHNDISGPMPHVVHANKAEVIILSNNSIGKVPNELSPPPITTDGGIYFPERKIVKLDRNLLVFPSLKWLQQYPNLEILNLTQNRNAGTLPTTELHTNTKLQFLGLGHNAYAGSIPTDLALLTALTGLDLSGNMAISGSIPQVLSTLEHLQHLDVSETSITGMIPLGLCDRSTRALFSIDANCSQVQCC</sequence>